<accession>A0A212KBR3</accession>
<feature type="domain" description="FeoB-type G" evidence="18">
    <location>
        <begin position="3"/>
        <end position="165"/>
    </location>
</feature>
<dbReference type="NCBIfam" id="TIGR00231">
    <property type="entry name" value="small_GTP"/>
    <property type="match status" value="1"/>
</dbReference>
<comment type="similarity">
    <text evidence="16">Belongs to the TRAFAC class TrmE-Era-EngA-EngB-Septin-like GTPase superfamily. FeoB GTPase (TC 9.A.8) family.</text>
</comment>
<feature type="transmembrane region" description="Helical" evidence="16">
    <location>
        <begin position="717"/>
        <end position="741"/>
    </location>
</feature>
<dbReference type="GO" id="GO:0046872">
    <property type="term" value="F:metal ion binding"/>
    <property type="evidence" value="ECO:0007669"/>
    <property type="project" value="UniProtKB-KW"/>
</dbReference>
<evidence type="ECO:0000256" key="5">
    <source>
        <dbReference type="ARBA" id="ARBA00022519"/>
    </source>
</evidence>
<dbReference type="AlphaFoldDB" id="A0A212KBR3"/>
<comment type="function">
    <text evidence="16">Probable transporter of a GTP-driven Fe(2+) uptake system.</text>
</comment>
<dbReference type="Gene3D" id="1.10.287.1770">
    <property type="match status" value="1"/>
</dbReference>
<feature type="binding site" evidence="14">
    <location>
        <begin position="10"/>
        <end position="17"/>
    </location>
    <ligand>
        <name>GTP</name>
        <dbReference type="ChEBI" id="CHEBI:37565"/>
        <label>1</label>
    </ligand>
</feature>
<evidence type="ECO:0000256" key="15">
    <source>
        <dbReference type="PIRSR" id="PIRSR603373-2"/>
    </source>
</evidence>
<evidence type="ECO:0000256" key="4">
    <source>
        <dbReference type="ARBA" id="ARBA00022496"/>
    </source>
</evidence>
<dbReference type="GO" id="GO:0015093">
    <property type="term" value="F:ferrous iron transmembrane transporter activity"/>
    <property type="evidence" value="ECO:0007669"/>
    <property type="project" value="UniProtKB-UniRule"/>
</dbReference>
<evidence type="ECO:0000256" key="17">
    <source>
        <dbReference type="SAM" id="Coils"/>
    </source>
</evidence>
<dbReference type="GO" id="GO:0005525">
    <property type="term" value="F:GTP binding"/>
    <property type="evidence" value="ECO:0007669"/>
    <property type="project" value="UniProtKB-KW"/>
</dbReference>
<feature type="transmembrane region" description="Helical" evidence="16">
    <location>
        <begin position="440"/>
        <end position="466"/>
    </location>
</feature>
<protein>
    <recommendedName>
        <fullName evidence="13 16">Ferrous iron transport protein B</fullName>
    </recommendedName>
</protein>
<feature type="coiled-coil region" evidence="17">
    <location>
        <begin position="560"/>
        <end position="616"/>
    </location>
</feature>
<feature type="binding site" evidence="14">
    <location>
        <begin position="56"/>
        <end position="59"/>
    </location>
    <ligand>
        <name>GTP</name>
        <dbReference type="ChEBI" id="CHEBI:37565"/>
        <label>3</label>
    </ligand>
</feature>
<dbReference type="PANTHER" id="PTHR43185:SF1">
    <property type="entry name" value="FE(2+) TRANSPORTER FEOB"/>
    <property type="match status" value="1"/>
</dbReference>
<dbReference type="InterPro" id="IPR030389">
    <property type="entry name" value="G_FEOB_dom"/>
</dbReference>
<dbReference type="Pfam" id="PF17910">
    <property type="entry name" value="FeoB_Cyto"/>
    <property type="match status" value="1"/>
</dbReference>
<proteinExistence type="inferred from homology"/>
<organism evidence="19">
    <name type="scientific">uncultured delta proteobacterium</name>
    <dbReference type="NCBI Taxonomy" id="34034"/>
    <lineage>
        <taxon>Bacteria</taxon>
        <taxon>Deltaproteobacteria</taxon>
        <taxon>environmental samples</taxon>
    </lineage>
</organism>
<evidence type="ECO:0000256" key="10">
    <source>
        <dbReference type="ARBA" id="ARBA00023065"/>
    </source>
</evidence>
<dbReference type="InterPro" id="IPR041069">
    <property type="entry name" value="FeoB_Cyto"/>
</dbReference>
<feature type="binding site" evidence="14">
    <location>
        <begin position="116"/>
        <end position="119"/>
    </location>
    <ligand>
        <name>GTP</name>
        <dbReference type="ChEBI" id="CHEBI:37565"/>
        <label>4</label>
    </ligand>
</feature>
<keyword evidence="15" id="KW-0479">Metal-binding</keyword>
<dbReference type="NCBIfam" id="TIGR00437">
    <property type="entry name" value="feoB"/>
    <property type="match status" value="1"/>
</dbReference>
<feature type="transmembrane region" description="Helical" evidence="16">
    <location>
        <begin position="402"/>
        <end position="428"/>
    </location>
</feature>
<dbReference type="PROSITE" id="PS51711">
    <property type="entry name" value="G_FEOB"/>
    <property type="match status" value="1"/>
</dbReference>
<evidence type="ECO:0000256" key="16">
    <source>
        <dbReference type="RuleBase" id="RU362098"/>
    </source>
</evidence>
<feature type="transmembrane region" description="Helical" evidence="16">
    <location>
        <begin position="362"/>
        <end position="382"/>
    </location>
</feature>
<evidence type="ECO:0000256" key="9">
    <source>
        <dbReference type="ARBA" id="ARBA00023004"/>
    </source>
</evidence>
<feature type="transmembrane region" description="Helical" evidence="16">
    <location>
        <begin position="472"/>
        <end position="493"/>
    </location>
</feature>
<evidence type="ECO:0000256" key="11">
    <source>
        <dbReference type="ARBA" id="ARBA00023134"/>
    </source>
</evidence>
<dbReference type="InterPro" id="IPR011642">
    <property type="entry name" value="Gate_dom"/>
</dbReference>
<evidence type="ECO:0000256" key="2">
    <source>
        <dbReference type="ARBA" id="ARBA00022448"/>
    </source>
</evidence>
<feature type="transmembrane region" description="Helical" evidence="16">
    <location>
        <begin position="535"/>
        <end position="555"/>
    </location>
</feature>
<sequence>MKSVTVALAGNPNAGKTTMFNAITGARQHVGNYPGITVEKKTGEAEVDGETIAVVDLPGTYSLTAYSQEEVVARRMLVEEKPDVVLHVIDAGALERNLYLTVQLLELGIPVVIALNMMDEVRRRGDSIDTKGLSRLLDIPVVETVGRNGVGVMEALRTAIAVGKANRGKPWASRNISYGTDIDPVLAAMTREIEEDLAAGGKAEDTVYPARWLALKFLENDPAIREAGLLSNALIGRLDGAYSELARHLAGTLQTYPEATIADFRYGYIAGVLRREIVVRHADVHARRNLSDKVDTYLTHNLLGILLMAAVFYCVYVIAFSVGSIPMDWVDGFFGWLGDTVSAALPDGLLKSLLVSGIINGVGGIMTFVPLIFIMFLLIAFLEDVGYMARIAYMLDRVFRYFGLHGSSIMPYMISGGIAGGCAVPGVMATRTLRSPKEKLATMLTLPYMACGAKIPVFLLLVGAFFAEENQAAIMLSITLAGWIIALLAARVLRSTIISGPPTPFVMELPPYRLPTMRGLLLHTWERGWQYLKKAGTIILAISIVLWALLTFPALPDDVAQGYAAKITAAEEKAEVAEKALAAATEADKEELAEALEKAKGAVDELKNEENGERLRNSIAGRIGAVFEPVSQYAGFDWRTNIALLGGFAAKEVLVSTMGTAYSLGEVDPEEATPLSEKIKADPHWNKANAASLIIFVLIYAPCVVTIAAIRSETASWGWALFSLISSTVLAYGLAVAVFQIGKALL</sequence>
<feature type="binding site" evidence="15">
    <location>
        <position position="24"/>
    </location>
    <ligand>
        <name>Mg(2+)</name>
        <dbReference type="ChEBI" id="CHEBI:18420"/>
        <label>2</label>
    </ligand>
</feature>
<reference evidence="19" key="1">
    <citation type="submission" date="2016-04" db="EMBL/GenBank/DDBJ databases">
        <authorList>
            <person name="Evans L.H."/>
            <person name="Alamgir A."/>
            <person name="Owens N."/>
            <person name="Weber N.D."/>
            <person name="Virtaneva K."/>
            <person name="Barbian K."/>
            <person name="Babar A."/>
            <person name="Rosenke K."/>
        </authorList>
    </citation>
    <scope>NUCLEOTIDE SEQUENCE</scope>
    <source>
        <strain evidence="19">86</strain>
    </source>
</reference>
<dbReference type="InterPro" id="IPR027417">
    <property type="entry name" value="P-loop_NTPase"/>
</dbReference>
<dbReference type="CDD" id="cd01879">
    <property type="entry name" value="FeoB"/>
    <property type="match status" value="1"/>
</dbReference>
<keyword evidence="8 16" id="KW-1133">Transmembrane helix</keyword>
<keyword evidence="2 16" id="KW-0813">Transport</keyword>
<keyword evidence="17" id="KW-0175">Coiled coil</keyword>
<dbReference type="InterPro" id="IPR011640">
    <property type="entry name" value="Fe2_transport_prot_B_C"/>
</dbReference>
<dbReference type="SUPFAM" id="SSF52540">
    <property type="entry name" value="P-loop containing nucleoside triphosphate hydrolases"/>
    <property type="match status" value="1"/>
</dbReference>
<name>A0A212KBR3_9DELT</name>
<dbReference type="Pfam" id="PF02421">
    <property type="entry name" value="FeoB_N"/>
    <property type="match status" value="1"/>
</dbReference>
<evidence type="ECO:0000256" key="12">
    <source>
        <dbReference type="ARBA" id="ARBA00023136"/>
    </source>
</evidence>
<keyword evidence="4 16" id="KW-0410">Iron transport</keyword>
<dbReference type="GO" id="GO:0005886">
    <property type="term" value="C:plasma membrane"/>
    <property type="evidence" value="ECO:0007669"/>
    <property type="project" value="UniProtKB-SubCell"/>
</dbReference>
<gene>
    <name evidence="19" type="ORF">KL86DPRO_50054</name>
</gene>
<keyword evidence="3" id="KW-1003">Cell membrane</keyword>
<dbReference type="InterPro" id="IPR003373">
    <property type="entry name" value="Fe2_transport_prot-B"/>
</dbReference>
<keyword evidence="5" id="KW-0997">Cell inner membrane</keyword>
<dbReference type="Pfam" id="PF07664">
    <property type="entry name" value="FeoB_C"/>
    <property type="match status" value="1"/>
</dbReference>
<keyword evidence="10" id="KW-0406">Ion transport</keyword>
<dbReference type="Pfam" id="PF07670">
    <property type="entry name" value="Gate"/>
    <property type="match status" value="2"/>
</dbReference>
<feature type="binding site" evidence="14">
    <location>
        <begin position="35"/>
        <end position="39"/>
    </location>
    <ligand>
        <name>GTP</name>
        <dbReference type="ChEBI" id="CHEBI:37565"/>
        <label>2</label>
    </ligand>
</feature>
<keyword evidence="6 16" id="KW-0812">Transmembrane</keyword>
<feature type="binding site" evidence="15">
    <location>
        <position position="21"/>
    </location>
    <ligand>
        <name>Mg(2+)</name>
        <dbReference type="ChEBI" id="CHEBI:18420"/>
        <label>2</label>
    </ligand>
</feature>
<evidence type="ECO:0000256" key="3">
    <source>
        <dbReference type="ARBA" id="ARBA00022475"/>
    </source>
</evidence>
<evidence type="ECO:0000313" key="19">
    <source>
        <dbReference type="EMBL" id="SBW09058.1"/>
    </source>
</evidence>
<keyword evidence="7 14" id="KW-0547">Nucleotide-binding</keyword>
<keyword evidence="15" id="KW-0460">Magnesium</keyword>
<evidence type="ECO:0000256" key="7">
    <source>
        <dbReference type="ARBA" id="ARBA00022741"/>
    </source>
</evidence>
<evidence type="ECO:0000256" key="8">
    <source>
        <dbReference type="ARBA" id="ARBA00022989"/>
    </source>
</evidence>
<comment type="subcellular location">
    <subcellularLocation>
        <location evidence="1 16">Cell inner membrane</location>
        <topology evidence="1 16">Multi-pass membrane protein</topology>
    </subcellularLocation>
</comment>
<keyword evidence="9 16" id="KW-0408">Iron</keyword>
<dbReference type="Gene3D" id="3.40.50.300">
    <property type="entry name" value="P-loop containing nucleotide triphosphate hydrolases"/>
    <property type="match status" value="1"/>
</dbReference>
<dbReference type="InterPro" id="IPR005225">
    <property type="entry name" value="Small_GTP-bd"/>
</dbReference>
<keyword evidence="12 16" id="KW-0472">Membrane</keyword>
<feature type="binding site" evidence="15">
    <location>
        <position position="25"/>
    </location>
    <ligand>
        <name>Mg(2+)</name>
        <dbReference type="ChEBI" id="CHEBI:18420"/>
        <label>2</label>
    </ligand>
</feature>
<dbReference type="PANTHER" id="PTHR43185">
    <property type="entry name" value="FERROUS IRON TRANSPORT PROTEIN B"/>
    <property type="match status" value="1"/>
</dbReference>
<evidence type="ECO:0000256" key="14">
    <source>
        <dbReference type="PIRSR" id="PIRSR603373-1"/>
    </source>
</evidence>
<evidence type="ECO:0000256" key="1">
    <source>
        <dbReference type="ARBA" id="ARBA00004429"/>
    </source>
</evidence>
<keyword evidence="11 14" id="KW-0342">GTP-binding</keyword>
<dbReference type="PRINTS" id="PR00326">
    <property type="entry name" value="GTP1OBG"/>
</dbReference>
<feature type="transmembrane region" description="Helical" evidence="16">
    <location>
        <begin position="690"/>
        <end position="710"/>
    </location>
</feature>
<feature type="binding site" evidence="15">
    <location>
        <position position="22"/>
    </location>
    <ligand>
        <name>Mg(2+)</name>
        <dbReference type="ChEBI" id="CHEBI:18420"/>
        <label>1</label>
    </ligand>
</feature>
<dbReference type="InterPro" id="IPR050860">
    <property type="entry name" value="FeoB_GTPase"/>
</dbReference>
<evidence type="ECO:0000256" key="13">
    <source>
        <dbReference type="NCBIfam" id="TIGR00437"/>
    </source>
</evidence>
<feature type="transmembrane region" description="Helical" evidence="16">
    <location>
        <begin position="297"/>
        <end position="321"/>
    </location>
</feature>
<evidence type="ECO:0000259" key="18">
    <source>
        <dbReference type="PROSITE" id="PS51711"/>
    </source>
</evidence>
<dbReference type="FunFam" id="3.40.50.300:FF:000426">
    <property type="entry name" value="Ferrous iron transport protein B"/>
    <property type="match status" value="1"/>
</dbReference>
<evidence type="ECO:0000256" key="6">
    <source>
        <dbReference type="ARBA" id="ARBA00022692"/>
    </source>
</evidence>
<dbReference type="InterPro" id="IPR006073">
    <property type="entry name" value="GTP-bd"/>
</dbReference>
<dbReference type="EMBL" id="FLUQ01000005">
    <property type="protein sequence ID" value="SBW09058.1"/>
    <property type="molecule type" value="Genomic_DNA"/>
</dbReference>